<gene>
    <name evidence="1" type="primary">12</name>
    <name evidence="1" type="ORF">SEA_HIYAA_12</name>
</gene>
<proteinExistence type="predicted"/>
<dbReference type="EMBL" id="MK279841">
    <property type="protein sequence ID" value="AZS06652.1"/>
    <property type="molecule type" value="Genomic_DNA"/>
</dbReference>
<organism evidence="1 2">
    <name type="scientific">Streptomyces phage Hiyaa</name>
    <dbReference type="NCBI Taxonomy" id="2499072"/>
    <lineage>
        <taxon>Viruses</taxon>
        <taxon>Duplodnaviria</taxon>
        <taxon>Heunggongvirae</taxon>
        <taxon>Uroviricota</taxon>
        <taxon>Caudoviricetes</taxon>
        <taxon>Hiyaavirus</taxon>
        <taxon>Hiyaavirus hiyaa</taxon>
    </lineage>
</organism>
<sequence>MANLVTNIGKGRFVHYATLPATNDALIAVVLEATGLEADDALQDYDDLAALLAGASNEQTTMGRKTLANVTVNVNDTANTASIDCDDVTWTAATGNATGKLVVCYDPDTTAGTDSSIIPLTLHDFSVTPDGTDITVQINAAGLATAANA</sequence>
<name>A0A3S9U8K5_9CAUD</name>
<evidence type="ECO:0000313" key="2">
    <source>
        <dbReference type="Proteomes" id="UP000287372"/>
    </source>
</evidence>
<reference evidence="1 2" key="1">
    <citation type="submission" date="2018-12" db="EMBL/GenBank/DDBJ databases">
        <authorList>
            <person name="Lieu J.K."/>
            <person name="Tian C.Z."/>
            <person name="Hsaio W.J."/>
            <person name="Shaffer C.D."/>
            <person name="Weston-Hafer K.A."/>
            <person name="Russell D.A."/>
            <person name="Pope W.H."/>
            <person name="Jacobs-Sera D."/>
            <person name="Hendrix R.W."/>
            <person name="Hatfull G.F."/>
        </authorList>
    </citation>
    <scope>NUCLEOTIDE SEQUENCE [LARGE SCALE GENOMIC DNA]</scope>
</reference>
<dbReference type="Proteomes" id="UP000287372">
    <property type="component" value="Segment"/>
</dbReference>
<dbReference type="KEGG" id="vg:55009790"/>
<evidence type="ECO:0000313" key="1">
    <source>
        <dbReference type="EMBL" id="AZS06652.1"/>
    </source>
</evidence>
<protein>
    <submittedName>
        <fullName evidence="1">Uncharacterized protein</fullName>
    </submittedName>
</protein>
<accession>A0A3S9U8K5</accession>
<keyword evidence="2" id="KW-1185">Reference proteome</keyword>
<dbReference type="GeneID" id="55009790"/>
<dbReference type="RefSeq" id="YP_009818448.1">
    <property type="nucleotide sequence ID" value="NC_048139.1"/>
</dbReference>